<evidence type="ECO:0000256" key="4">
    <source>
        <dbReference type="RuleBase" id="RU000363"/>
    </source>
</evidence>
<dbReference type="InterPro" id="IPR020904">
    <property type="entry name" value="Sc_DH/Rdtase_CS"/>
</dbReference>
<sequence>MSSTPKTDLTIPTLFGLKGKVALVTGGGTGIGKDMARALVQNGAKVYIASRKKDVLEKTAAEFNQMGPGSCHTITADLSNRAGCEAMAKAFLQHESALHVLINCSGMTWGSELENFDEPNGWDRLMALNVKGVFYSTTALLPALRRGARGNEDPARVINISSVAGIAVNAANKLSGEGRGTWSYSASKAAVMHLTSVLARQFVYEHITVNAILPGIFPSNMTAYGLKNNHDEIIRHQPTGRFGSSEDIAGTALYLCSRAGSHATANQIVLDGGSRLVPHL</sequence>
<evidence type="ECO:0000313" key="6">
    <source>
        <dbReference type="Proteomes" id="UP000274922"/>
    </source>
</evidence>
<dbReference type="OrthoDB" id="294295at2759"/>
<gene>
    <name evidence="5" type="ORF">CXG81DRAFT_15154</name>
</gene>
<evidence type="ECO:0000256" key="3">
    <source>
        <dbReference type="ARBA" id="ARBA00023002"/>
    </source>
</evidence>
<dbReference type="SUPFAM" id="SSF51735">
    <property type="entry name" value="NAD(P)-binding Rossmann-fold domains"/>
    <property type="match status" value="1"/>
</dbReference>
<dbReference type="PRINTS" id="PR00081">
    <property type="entry name" value="GDHRDH"/>
</dbReference>
<evidence type="ECO:0008006" key="7">
    <source>
        <dbReference type="Google" id="ProtNLM"/>
    </source>
</evidence>
<comment type="similarity">
    <text evidence="1 4">Belongs to the short-chain dehydrogenases/reductases (SDR) family.</text>
</comment>
<dbReference type="Pfam" id="PF00106">
    <property type="entry name" value="adh_short"/>
    <property type="match status" value="1"/>
</dbReference>
<name>A0A4P9X1H4_9FUNG</name>
<dbReference type="InterPro" id="IPR036291">
    <property type="entry name" value="NAD(P)-bd_dom_sf"/>
</dbReference>
<dbReference type="FunFam" id="3.40.50.720:FF:000084">
    <property type="entry name" value="Short-chain dehydrogenase reductase"/>
    <property type="match status" value="1"/>
</dbReference>
<dbReference type="InterPro" id="IPR002347">
    <property type="entry name" value="SDR_fam"/>
</dbReference>
<organism evidence="5 6">
    <name type="scientific">Caulochytrium protostelioides</name>
    <dbReference type="NCBI Taxonomy" id="1555241"/>
    <lineage>
        <taxon>Eukaryota</taxon>
        <taxon>Fungi</taxon>
        <taxon>Fungi incertae sedis</taxon>
        <taxon>Chytridiomycota</taxon>
        <taxon>Chytridiomycota incertae sedis</taxon>
        <taxon>Chytridiomycetes</taxon>
        <taxon>Caulochytriales</taxon>
        <taxon>Caulochytriaceae</taxon>
        <taxon>Caulochytrium</taxon>
    </lineage>
</organism>
<accession>A0A4P9X1H4</accession>
<evidence type="ECO:0000313" key="5">
    <source>
        <dbReference type="EMBL" id="RKO99012.1"/>
    </source>
</evidence>
<protein>
    <recommendedName>
        <fullName evidence="7">NAD(P)-binding protein</fullName>
    </recommendedName>
</protein>
<keyword evidence="6" id="KW-1185">Reference proteome</keyword>
<dbReference type="Proteomes" id="UP000274922">
    <property type="component" value="Unassembled WGS sequence"/>
</dbReference>
<dbReference type="PANTHER" id="PTHR43618">
    <property type="entry name" value="7-ALPHA-HYDROXYSTEROID DEHYDROGENASE"/>
    <property type="match status" value="1"/>
</dbReference>
<evidence type="ECO:0000256" key="2">
    <source>
        <dbReference type="ARBA" id="ARBA00022857"/>
    </source>
</evidence>
<keyword evidence="2" id="KW-0521">NADP</keyword>
<dbReference type="AlphaFoldDB" id="A0A4P9X1H4"/>
<dbReference type="Gene3D" id="3.40.50.720">
    <property type="entry name" value="NAD(P)-binding Rossmann-like Domain"/>
    <property type="match status" value="1"/>
</dbReference>
<dbReference type="PANTHER" id="PTHR43618:SF8">
    <property type="entry name" value="7ALPHA-HYDROXYSTEROID DEHYDROGENASE"/>
    <property type="match status" value="1"/>
</dbReference>
<dbReference type="PRINTS" id="PR00080">
    <property type="entry name" value="SDRFAMILY"/>
</dbReference>
<dbReference type="STRING" id="1555241.A0A4P9X1H4"/>
<reference evidence="6" key="1">
    <citation type="journal article" date="2018" name="Nat. Microbiol.">
        <title>Leveraging single-cell genomics to expand the fungal tree of life.</title>
        <authorList>
            <person name="Ahrendt S.R."/>
            <person name="Quandt C.A."/>
            <person name="Ciobanu D."/>
            <person name="Clum A."/>
            <person name="Salamov A."/>
            <person name="Andreopoulos B."/>
            <person name="Cheng J.F."/>
            <person name="Woyke T."/>
            <person name="Pelin A."/>
            <person name="Henrissat B."/>
            <person name="Reynolds N.K."/>
            <person name="Benny G.L."/>
            <person name="Smith M.E."/>
            <person name="James T.Y."/>
            <person name="Grigoriev I.V."/>
        </authorList>
    </citation>
    <scope>NUCLEOTIDE SEQUENCE [LARGE SCALE GENOMIC DNA]</scope>
    <source>
        <strain evidence="6">ATCC 52028</strain>
    </source>
</reference>
<proteinExistence type="inferred from homology"/>
<keyword evidence="3" id="KW-0560">Oxidoreductase</keyword>
<dbReference type="EMBL" id="ML014331">
    <property type="protein sequence ID" value="RKO99012.1"/>
    <property type="molecule type" value="Genomic_DNA"/>
</dbReference>
<dbReference type="PROSITE" id="PS00061">
    <property type="entry name" value="ADH_SHORT"/>
    <property type="match status" value="1"/>
</dbReference>
<dbReference type="InterPro" id="IPR052178">
    <property type="entry name" value="Sec_Metab_Biosynth_SDR"/>
</dbReference>
<evidence type="ECO:0000256" key="1">
    <source>
        <dbReference type="ARBA" id="ARBA00006484"/>
    </source>
</evidence>
<dbReference type="GO" id="GO:0016491">
    <property type="term" value="F:oxidoreductase activity"/>
    <property type="evidence" value="ECO:0007669"/>
    <property type="project" value="UniProtKB-KW"/>
</dbReference>